<reference evidence="1 2" key="1">
    <citation type="submission" date="2016-10" db="EMBL/GenBank/DDBJ databases">
        <authorList>
            <person name="de Groot N.N."/>
        </authorList>
    </citation>
    <scope>NUCLEOTIDE SEQUENCE [LARGE SCALE GENOMIC DNA]</scope>
    <source>
        <strain evidence="1 2">ATCC 29281</strain>
    </source>
</reference>
<name>A0A1H4G2U1_9GAMM</name>
<organism evidence="1 2">
    <name type="scientific">Lonsdalea quercina</name>
    <dbReference type="NCBI Taxonomy" id="71657"/>
    <lineage>
        <taxon>Bacteria</taxon>
        <taxon>Pseudomonadati</taxon>
        <taxon>Pseudomonadota</taxon>
        <taxon>Gammaproteobacteria</taxon>
        <taxon>Enterobacterales</taxon>
        <taxon>Pectobacteriaceae</taxon>
        <taxon>Lonsdalea</taxon>
    </lineage>
</organism>
<keyword evidence="2" id="KW-1185">Reference proteome</keyword>
<proteinExistence type="predicted"/>
<dbReference type="Proteomes" id="UP000187280">
    <property type="component" value="Unassembled WGS sequence"/>
</dbReference>
<dbReference type="RefSeq" id="WP_235195137.1">
    <property type="nucleotide sequence ID" value="NZ_FNQS01000020.1"/>
</dbReference>
<dbReference type="EMBL" id="FNQS01000020">
    <property type="protein sequence ID" value="SEB03923.1"/>
    <property type="molecule type" value="Genomic_DNA"/>
</dbReference>
<dbReference type="GeneID" id="97766317"/>
<evidence type="ECO:0000313" key="1">
    <source>
        <dbReference type="EMBL" id="SEB03923.1"/>
    </source>
</evidence>
<accession>A0A1H4G2U1</accession>
<protein>
    <submittedName>
        <fullName evidence="1">Uncharacterized protein</fullName>
    </submittedName>
</protein>
<evidence type="ECO:0000313" key="2">
    <source>
        <dbReference type="Proteomes" id="UP000187280"/>
    </source>
</evidence>
<gene>
    <name evidence="1" type="ORF">SAMN02982996_03373</name>
</gene>
<dbReference type="AlphaFoldDB" id="A0A1H4G2U1"/>
<sequence length="58" mass="6579">MTSRPQMIINVLQANPGKQFTARQLAQKIIDHYSAELAEKSKNPRFTSDEDFLSQITA</sequence>
<dbReference type="STRING" id="71657.SAMN02982996_03373"/>